<keyword evidence="2" id="KW-1185">Reference proteome</keyword>
<dbReference type="EMBL" id="BMAW01039084">
    <property type="protein sequence ID" value="GFU54422.1"/>
    <property type="molecule type" value="Genomic_DNA"/>
</dbReference>
<accession>A0A8X6R3A2</accession>
<gene>
    <name evidence="1" type="ORF">NPIL_17761</name>
</gene>
<evidence type="ECO:0000313" key="1">
    <source>
        <dbReference type="EMBL" id="GFU54422.1"/>
    </source>
</evidence>
<sequence length="99" mass="11332">MQSVANFLLYMWPQLFKQKINANGYSIREVRVDTSEVGFISVREPSLGIDWQKQEFTFLGNKGTSSSVVMKYGVTSRGESSNQWLLFLDEALLTHHARD</sequence>
<proteinExistence type="predicted"/>
<organism evidence="1 2">
    <name type="scientific">Nephila pilipes</name>
    <name type="common">Giant wood spider</name>
    <name type="synonym">Nephila maculata</name>
    <dbReference type="NCBI Taxonomy" id="299642"/>
    <lineage>
        <taxon>Eukaryota</taxon>
        <taxon>Metazoa</taxon>
        <taxon>Ecdysozoa</taxon>
        <taxon>Arthropoda</taxon>
        <taxon>Chelicerata</taxon>
        <taxon>Arachnida</taxon>
        <taxon>Araneae</taxon>
        <taxon>Araneomorphae</taxon>
        <taxon>Entelegynae</taxon>
        <taxon>Araneoidea</taxon>
        <taxon>Nephilidae</taxon>
        <taxon>Nephila</taxon>
    </lineage>
</organism>
<name>A0A8X6R3A2_NEPPI</name>
<protein>
    <submittedName>
        <fullName evidence="1">Uncharacterized protein</fullName>
    </submittedName>
</protein>
<evidence type="ECO:0000313" key="2">
    <source>
        <dbReference type="Proteomes" id="UP000887013"/>
    </source>
</evidence>
<comment type="caution">
    <text evidence="1">The sequence shown here is derived from an EMBL/GenBank/DDBJ whole genome shotgun (WGS) entry which is preliminary data.</text>
</comment>
<dbReference type="Proteomes" id="UP000887013">
    <property type="component" value="Unassembled WGS sequence"/>
</dbReference>
<reference evidence="1" key="1">
    <citation type="submission" date="2020-08" db="EMBL/GenBank/DDBJ databases">
        <title>Multicomponent nature underlies the extraordinary mechanical properties of spider dragline silk.</title>
        <authorList>
            <person name="Kono N."/>
            <person name="Nakamura H."/>
            <person name="Mori M."/>
            <person name="Yoshida Y."/>
            <person name="Ohtoshi R."/>
            <person name="Malay A.D."/>
            <person name="Moran D.A.P."/>
            <person name="Tomita M."/>
            <person name="Numata K."/>
            <person name="Arakawa K."/>
        </authorList>
    </citation>
    <scope>NUCLEOTIDE SEQUENCE</scope>
</reference>
<dbReference type="AlphaFoldDB" id="A0A8X6R3A2"/>